<evidence type="ECO:0000313" key="2">
    <source>
        <dbReference type="Proteomes" id="UP001253193"/>
    </source>
</evidence>
<reference evidence="1" key="1">
    <citation type="submission" date="2023-06" db="EMBL/GenBank/DDBJ databases">
        <title>Genomic Diversity of Vibrio spp. and Metagenomic Analysis of Pathogens in Florida Gulf Coastal Waters Following Hurricane Ian.</title>
        <authorList>
            <person name="Brumfield K.D."/>
        </authorList>
    </citation>
    <scope>NUCLEOTIDE SEQUENCE</scope>
    <source>
        <strain evidence="1">WBS2B-138</strain>
    </source>
</reference>
<comment type="caution">
    <text evidence="1">The sequence shown here is derived from an EMBL/GenBank/DDBJ whole genome shotgun (WGS) entry which is preliminary data.</text>
</comment>
<accession>A0AAW8Q1K5</accession>
<organism evidence="1 2">
    <name type="scientific">Vibrio parahaemolyticus</name>
    <dbReference type="NCBI Taxonomy" id="670"/>
    <lineage>
        <taxon>Bacteria</taxon>
        <taxon>Pseudomonadati</taxon>
        <taxon>Pseudomonadota</taxon>
        <taxon>Gammaproteobacteria</taxon>
        <taxon>Vibrionales</taxon>
        <taxon>Vibrionaceae</taxon>
        <taxon>Vibrio</taxon>
    </lineage>
</organism>
<dbReference type="AlphaFoldDB" id="A0AAW8Q1K5"/>
<evidence type="ECO:0000313" key="1">
    <source>
        <dbReference type="EMBL" id="MDS1821504.1"/>
    </source>
</evidence>
<gene>
    <name evidence="1" type="ORF">QX249_12600</name>
</gene>
<proteinExistence type="predicted"/>
<dbReference type="EMBL" id="JAUHGG010000003">
    <property type="protein sequence ID" value="MDS1821504.1"/>
    <property type="molecule type" value="Genomic_DNA"/>
</dbReference>
<protein>
    <submittedName>
        <fullName evidence="1">Uncharacterized protein</fullName>
    </submittedName>
</protein>
<dbReference type="Proteomes" id="UP001253193">
    <property type="component" value="Unassembled WGS sequence"/>
</dbReference>
<name>A0AAW8Q1K5_VIBPH</name>
<dbReference type="RefSeq" id="WP_311020401.1">
    <property type="nucleotide sequence ID" value="NZ_JAUHGG010000003.1"/>
</dbReference>
<sequence length="103" mass="12398">MKDTEISFVVAKEREHKNEDFYFSEEDLRKHMLGFPARKDKESEESKIFSNSCKKPFGYWLMKLGSNDTPPRGKCSKLLKKHHEYFYISRKYESPMVKKIQHF</sequence>